<proteinExistence type="predicted"/>
<dbReference type="InterPro" id="IPR012334">
    <property type="entry name" value="Pectin_lyas_fold"/>
</dbReference>
<dbReference type="InterPro" id="IPR011050">
    <property type="entry name" value="Pectin_lyase_fold/virulence"/>
</dbReference>
<gene>
    <name evidence="1" type="ORF">GCM10011494_12250</name>
</gene>
<comment type="caution">
    <text evidence="1">The sequence shown here is derived from an EMBL/GenBank/DDBJ whole genome shotgun (WGS) entry which is preliminary data.</text>
</comment>
<sequence length="345" mass="37977">MPPDITRRVFVATGLAALLAPRAAGGQAATIIDGKTFQGTRSSLGTKGEGGEGLRVRSNTIIRNCSFLDLGNGAVRVNVPVDDLVIEDCEARNLYRFLEDTSSNNTDPARLTNFAVRRVTAHEVDKSMTRIRYDSHNGVIEDVTAYGSAQGDLYCVGFQLDDQAYDITYSRVAAHGFRESSRPADRYWNGDGFSDERGNRKIRYLSCVASECSDGGFDLKSENVYLEDCAARLNKRNFRLWSSGELHRCISENPRHYGGTGEAAHFSFHGAVDRYVLDRPVVRAEAGNSAPVFLIATDTPLHLEIRDAAIDTPDAALFKVTGAEPVITWAPDRSQQPVRVLRERA</sequence>
<reference evidence="1" key="2">
    <citation type="submission" date="2020-09" db="EMBL/GenBank/DDBJ databases">
        <authorList>
            <person name="Sun Q."/>
            <person name="Zhou Y."/>
        </authorList>
    </citation>
    <scope>NUCLEOTIDE SEQUENCE</scope>
    <source>
        <strain evidence="1">CGMCC 1.15095</strain>
    </source>
</reference>
<dbReference type="AlphaFoldDB" id="A0A916X3W8"/>
<evidence type="ECO:0000313" key="2">
    <source>
        <dbReference type="Proteomes" id="UP000608154"/>
    </source>
</evidence>
<dbReference type="Proteomes" id="UP000608154">
    <property type="component" value="Unassembled WGS sequence"/>
</dbReference>
<evidence type="ECO:0000313" key="1">
    <source>
        <dbReference type="EMBL" id="GGB95330.1"/>
    </source>
</evidence>
<organism evidence="1 2">
    <name type="scientific">Novosphingobium endophyticum</name>
    <dbReference type="NCBI Taxonomy" id="1955250"/>
    <lineage>
        <taxon>Bacteria</taxon>
        <taxon>Pseudomonadati</taxon>
        <taxon>Pseudomonadota</taxon>
        <taxon>Alphaproteobacteria</taxon>
        <taxon>Sphingomonadales</taxon>
        <taxon>Sphingomonadaceae</taxon>
        <taxon>Novosphingobium</taxon>
    </lineage>
</organism>
<name>A0A916X3W8_9SPHN</name>
<protein>
    <submittedName>
        <fullName evidence="1">Uncharacterized protein</fullName>
    </submittedName>
</protein>
<keyword evidence="2" id="KW-1185">Reference proteome</keyword>
<reference evidence="1" key="1">
    <citation type="journal article" date="2014" name="Int. J. Syst. Evol. Microbiol.">
        <title>Complete genome sequence of Corynebacterium casei LMG S-19264T (=DSM 44701T), isolated from a smear-ripened cheese.</title>
        <authorList>
            <consortium name="US DOE Joint Genome Institute (JGI-PGF)"/>
            <person name="Walter F."/>
            <person name="Albersmeier A."/>
            <person name="Kalinowski J."/>
            <person name="Ruckert C."/>
        </authorList>
    </citation>
    <scope>NUCLEOTIDE SEQUENCE</scope>
    <source>
        <strain evidence="1">CGMCC 1.15095</strain>
    </source>
</reference>
<dbReference type="SUPFAM" id="SSF51126">
    <property type="entry name" value="Pectin lyase-like"/>
    <property type="match status" value="1"/>
</dbReference>
<dbReference type="Gene3D" id="2.160.20.10">
    <property type="entry name" value="Single-stranded right-handed beta-helix, Pectin lyase-like"/>
    <property type="match status" value="1"/>
</dbReference>
<dbReference type="EMBL" id="BMHK01000006">
    <property type="protein sequence ID" value="GGB95330.1"/>
    <property type="molecule type" value="Genomic_DNA"/>
</dbReference>
<dbReference type="RefSeq" id="WP_188769550.1">
    <property type="nucleotide sequence ID" value="NZ_BMHK01000006.1"/>
</dbReference>
<accession>A0A916X3W8</accession>